<dbReference type="EMBL" id="BAAAOH010000001">
    <property type="protein sequence ID" value="GAA1991744.1"/>
    <property type="molecule type" value="Genomic_DNA"/>
</dbReference>
<keyword evidence="1" id="KW-0812">Transmembrane</keyword>
<keyword evidence="3" id="KW-1185">Reference proteome</keyword>
<evidence type="ECO:0000313" key="2">
    <source>
        <dbReference type="EMBL" id="GAA1991744.1"/>
    </source>
</evidence>
<evidence type="ECO:0000256" key="1">
    <source>
        <dbReference type="SAM" id="Phobius"/>
    </source>
</evidence>
<organism evidence="2 3">
    <name type="scientific">Microbacterium pumilum</name>
    <dbReference type="NCBI Taxonomy" id="344165"/>
    <lineage>
        <taxon>Bacteria</taxon>
        <taxon>Bacillati</taxon>
        <taxon>Actinomycetota</taxon>
        <taxon>Actinomycetes</taxon>
        <taxon>Micrococcales</taxon>
        <taxon>Microbacteriaceae</taxon>
        <taxon>Microbacterium</taxon>
    </lineage>
</organism>
<feature type="transmembrane region" description="Helical" evidence="1">
    <location>
        <begin position="52"/>
        <end position="70"/>
    </location>
</feature>
<protein>
    <submittedName>
        <fullName evidence="2">Uncharacterized protein</fullName>
    </submittedName>
</protein>
<accession>A0ABN2STF8</accession>
<proteinExistence type="predicted"/>
<gene>
    <name evidence="2" type="ORF">GCM10009777_28960</name>
</gene>
<keyword evidence="1" id="KW-0472">Membrane</keyword>
<evidence type="ECO:0000313" key="3">
    <source>
        <dbReference type="Proteomes" id="UP001500326"/>
    </source>
</evidence>
<comment type="caution">
    <text evidence="2">The sequence shown here is derived from an EMBL/GenBank/DDBJ whole genome shotgun (WGS) entry which is preliminary data.</text>
</comment>
<sequence length="124" mass="12751">MTKRRVQIAALALAVLAAVVLLVVPTYESVTVSSDGGEISTSLTMLQAVGPWIFVVLLVPVLATAVPVFARGRAWSVLSMIGAIVLSGFVILSLLTIGMFFVPAAIASVVAACLPARGKMAAVV</sequence>
<feature type="transmembrane region" description="Helical" evidence="1">
    <location>
        <begin position="77"/>
        <end position="102"/>
    </location>
</feature>
<keyword evidence="1" id="KW-1133">Transmembrane helix</keyword>
<dbReference type="Proteomes" id="UP001500326">
    <property type="component" value="Unassembled WGS sequence"/>
</dbReference>
<name>A0ABN2STF8_9MICO</name>
<dbReference type="RefSeq" id="WP_344063690.1">
    <property type="nucleotide sequence ID" value="NZ_BAAAOH010000001.1"/>
</dbReference>
<reference evidence="2 3" key="1">
    <citation type="journal article" date="2019" name="Int. J. Syst. Evol. Microbiol.">
        <title>The Global Catalogue of Microorganisms (GCM) 10K type strain sequencing project: providing services to taxonomists for standard genome sequencing and annotation.</title>
        <authorList>
            <consortium name="The Broad Institute Genomics Platform"/>
            <consortium name="The Broad Institute Genome Sequencing Center for Infectious Disease"/>
            <person name="Wu L."/>
            <person name="Ma J."/>
        </authorList>
    </citation>
    <scope>NUCLEOTIDE SEQUENCE [LARGE SCALE GENOMIC DNA]</scope>
    <source>
        <strain evidence="2 3">JCM 14902</strain>
    </source>
</reference>